<dbReference type="Pfam" id="PF01850">
    <property type="entry name" value="PIN"/>
    <property type="match status" value="1"/>
</dbReference>
<dbReference type="OrthoDB" id="327854at2"/>
<dbReference type="InterPro" id="IPR029060">
    <property type="entry name" value="PIN-like_dom_sf"/>
</dbReference>
<keyword evidence="3" id="KW-1185">Reference proteome</keyword>
<comment type="caution">
    <text evidence="2">The sequence shown here is derived from an EMBL/GenBank/DDBJ whole genome shotgun (WGS) entry which is preliminary data.</text>
</comment>
<dbReference type="EMBL" id="NPDR01000005">
    <property type="protein sequence ID" value="PJZ48785.1"/>
    <property type="molecule type" value="Genomic_DNA"/>
</dbReference>
<dbReference type="InterPro" id="IPR002716">
    <property type="entry name" value="PIN_dom"/>
</dbReference>
<dbReference type="RefSeq" id="WP_100710875.1">
    <property type="nucleotide sequence ID" value="NZ_NPDR01000005.1"/>
</dbReference>
<proteinExistence type="predicted"/>
<evidence type="ECO:0000313" key="3">
    <source>
        <dbReference type="Proteomes" id="UP000231926"/>
    </source>
</evidence>
<gene>
    <name evidence="2" type="ORF">CH362_13575</name>
</gene>
<dbReference type="CDD" id="cd09854">
    <property type="entry name" value="PIN_VapC-like"/>
    <property type="match status" value="1"/>
</dbReference>
<dbReference type="Gene3D" id="3.40.50.1010">
    <property type="entry name" value="5'-nuclease"/>
    <property type="match status" value="1"/>
</dbReference>
<name>A0A2M9YB40_9LEPT</name>
<dbReference type="Proteomes" id="UP000231926">
    <property type="component" value="Unassembled WGS sequence"/>
</dbReference>
<evidence type="ECO:0000313" key="2">
    <source>
        <dbReference type="EMBL" id="PJZ48785.1"/>
    </source>
</evidence>
<dbReference type="AlphaFoldDB" id="A0A2M9YB40"/>
<accession>A0A2M9YB40</accession>
<evidence type="ECO:0000259" key="1">
    <source>
        <dbReference type="Pfam" id="PF01850"/>
    </source>
</evidence>
<sequence length="136" mass="15916">MKLILDTNCYISFLNKRNQEQHEKMVSFWERISRLEYEIILTSHNISEIVFVFKSIYSVEQKEINQIIQDLIANPGVSFEPAYYPETILSLWPKHIKDYGDAVLAAASRTLEAKIVTFDQEFSKSLKKLNLDPHHI</sequence>
<feature type="domain" description="PIN" evidence="1">
    <location>
        <begin position="4"/>
        <end position="124"/>
    </location>
</feature>
<protein>
    <submittedName>
        <fullName evidence="2">Twitching motility protein PilT</fullName>
    </submittedName>
</protein>
<organism evidence="2 3">
    <name type="scientific">Leptospira saintgironsiae</name>
    <dbReference type="NCBI Taxonomy" id="2023183"/>
    <lineage>
        <taxon>Bacteria</taxon>
        <taxon>Pseudomonadati</taxon>
        <taxon>Spirochaetota</taxon>
        <taxon>Spirochaetia</taxon>
        <taxon>Leptospirales</taxon>
        <taxon>Leptospiraceae</taxon>
        <taxon>Leptospira</taxon>
    </lineage>
</organism>
<dbReference type="SUPFAM" id="SSF88723">
    <property type="entry name" value="PIN domain-like"/>
    <property type="match status" value="1"/>
</dbReference>
<reference evidence="2 3" key="1">
    <citation type="submission" date="2017-07" db="EMBL/GenBank/DDBJ databases">
        <title>Leptospira spp. isolated from tropical soils.</title>
        <authorList>
            <person name="Thibeaux R."/>
            <person name="Iraola G."/>
            <person name="Ferres I."/>
            <person name="Bierque E."/>
            <person name="Girault D."/>
            <person name="Soupe-Gilbert M.-E."/>
            <person name="Picardeau M."/>
            <person name="Goarant C."/>
        </authorList>
    </citation>
    <scope>NUCLEOTIDE SEQUENCE [LARGE SCALE GENOMIC DNA]</scope>
    <source>
        <strain evidence="2 3">FH4-C-A2</strain>
    </source>
</reference>